<evidence type="ECO:0000256" key="1">
    <source>
        <dbReference type="SAM" id="SignalP"/>
    </source>
</evidence>
<feature type="chain" id="PRO_5018227971" description="Lipoprotein" evidence="1">
    <location>
        <begin position="20"/>
        <end position="192"/>
    </location>
</feature>
<organism evidence="3 4">
    <name type="scientific">Mycoplasmopsis caviae</name>
    <dbReference type="NCBI Taxonomy" id="55603"/>
    <lineage>
        <taxon>Bacteria</taxon>
        <taxon>Bacillati</taxon>
        <taxon>Mycoplasmatota</taxon>
        <taxon>Mycoplasmoidales</taxon>
        <taxon>Metamycoplasmataceae</taxon>
        <taxon>Mycoplasmopsis</taxon>
    </lineage>
</organism>
<evidence type="ECO:0000313" key="2">
    <source>
        <dbReference type="EMBL" id="UUD35658.1"/>
    </source>
</evidence>
<evidence type="ECO:0000313" key="5">
    <source>
        <dbReference type="Proteomes" id="UP001058569"/>
    </source>
</evidence>
<evidence type="ECO:0008006" key="6">
    <source>
        <dbReference type="Google" id="ProtNLM"/>
    </source>
</evidence>
<gene>
    <name evidence="3" type="ORF">NCTC10126_00073</name>
    <name evidence="2" type="ORF">NPA07_02180</name>
</gene>
<evidence type="ECO:0000313" key="4">
    <source>
        <dbReference type="Proteomes" id="UP000280036"/>
    </source>
</evidence>
<dbReference type="AlphaFoldDB" id="A0A3P8MEE6"/>
<dbReference type="RefSeq" id="WP_126117888.1">
    <property type="nucleotide sequence ID" value="NZ_CP101806.1"/>
</dbReference>
<evidence type="ECO:0000313" key="3">
    <source>
        <dbReference type="EMBL" id="VDR41596.1"/>
    </source>
</evidence>
<name>A0A3P8MEE6_9BACT</name>
<dbReference type="EMBL" id="CP101806">
    <property type="protein sequence ID" value="UUD35658.1"/>
    <property type="molecule type" value="Genomic_DNA"/>
</dbReference>
<accession>A0A3P8MEE6</accession>
<dbReference type="EMBL" id="UZVY01000001">
    <property type="protein sequence ID" value="VDR41596.1"/>
    <property type="molecule type" value="Genomic_DNA"/>
</dbReference>
<dbReference type="Proteomes" id="UP001058569">
    <property type="component" value="Chromosome"/>
</dbReference>
<keyword evidence="5" id="KW-1185">Reference proteome</keyword>
<dbReference type="OrthoDB" id="401280at2"/>
<proteinExistence type="predicted"/>
<sequence length="192" mass="22316">MKKKFYLTLLSHATLPSIAFSLCSTSCHFKDSKIDQLKQEFLKSFSIKKAPNLGDFLIGYFTNIKEYKFKNFEFNYDHDKFNCTINNSQNSYDYNTQEAGLILNVEDKFSKRKFLHEIKVPLELEDISNMKSQSETEFFNQYPYHNKDNFVINKASQIDFYSTRDGDTIDAKGVNGIRFSGIDTPEATKINL</sequence>
<reference evidence="3 4" key="1">
    <citation type="submission" date="2018-12" db="EMBL/GenBank/DDBJ databases">
        <authorList>
            <consortium name="Pathogen Informatics"/>
        </authorList>
    </citation>
    <scope>NUCLEOTIDE SEQUENCE [LARGE SCALE GENOMIC DNA]</scope>
    <source>
        <strain evidence="3 4">NCTC10126</strain>
    </source>
</reference>
<dbReference type="Proteomes" id="UP000280036">
    <property type="component" value="Unassembled WGS sequence"/>
</dbReference>
<reference evidence="2" key="2">
    <citation type="submission" date="2022-07" db="EMBL/GenBank/DDBJ databases">
        <title>Complete genome of Mycoplasma caviae type strain G122.</title>
        <authorList>
            <person name="Spergser J."/>
        </authorList>
    </citation>
    <scope>NUCLEOTIDE SEQUENCE</scope>
    <source>
        <strain evidence="2">G122</strain>
    </source>
</reference>
<keyword evidence="1" id="KW-0732">Signal</keyword>
<feature type="signal peptide" evidence="1">
    <location>
        <begin position="1"/>
        <end position="19"/>
    </location>
</feature>
<protein>
    <recommendedName>
        <fullName evidence="6">Lipoprotein</fullName>
    </recommendedName>
</protein>